<gene>
    <name evidence="2" type="ORF">FVF61_05515</name>
</gene>
<sequence>MKKPTFFKIIILVILLALSFHSFAQTYEPFTIREHVEVKGSMLVIGNNILGQDNLPNNNNTIDNQDVSMQYIDIDVDTNTFSSSSAELFLPLQEDGSPTSCYAIEYAALYWGAVLQSGDRSNIQNIKFKTPESTTYIDINGELIYDAIVNPIIAESDEPGNTPYACYADVTDLLIGLTDIEGTYTAANIISSEGSNFSTGLSAGWTLFVIYKDPNLHTKSFTTFDGFSHIYSSHYEEIPVSGFTTPPAGHIDLQFAYATLDGDKTKRATKLEINNKEVTTPLRPANKFFGSVIENFNGVSYPRNPFGTNTLGYDTGMLEIINSEPEYIGNNDTSASFTLQVARGQADPIFSFFSAFAVDVISPELDLNKIVLDENGVEINGDNVFLGDNLFYEISYQNTGNENITNFTITDVLPDNIIFNPATDIDLSNAGGATLQSYDPITRTLVFAIPDASVEVNDPVFVIRLAVQVVPNCYDLSQACSNLIINQAFATYTGDISTITVEEQASYVTAECFGPPQPTNFLVDISNCNFEREEVLCGESIQLTAAAGYDSYSWSTSPTGTPVIGTTQTITVTATGTYYVQNTTSSTCISIEEVIQVVLYGITQTNPVIPYADEVVTCPNDGKLLPNIFLCGANDTRDILTGISDAVSIIWEQLNEGSCAPVTDPDCANENSACTWNQVGIGPNYTANTAGQFRLTINYPGGCFSVFYFNVYQNLLDPTAVAQDIICTTPGSITVGGVPNGYEYSIDGVNYQSSNIFIVTSSGYYVIYIRQIGVDSNPCIFETPSVYVRERDFTVSTIVTQPECHGEFGSIHLAANDALPQYYFSIYNGTTLVNSVGPIMASD</sequence>
<proteinExistence type="predicted"/>
<keyword evidence="1" id="KW-0732">Signal</keyword>
<protein>
    <submittedName>
        <fullName evidence="2">Chromophore lyase</fullName>
    </submittedName>
</protein>
<dbReference type="NCBIfam" id="TIGR01451">
    <property type="entry name" value="B_ant_repeat"/>
    <property type="match status" value="1"/>
</dbReference>
<organism evidence="2 3">
    <name type="scientific">Formosa maritima</name>
    <dbReference type="NCBI Taxonomy" id="2592046"/>
    <lineage>
        <taxon>Bacteria</taxon>
        <taxon>Pseudomonadati</taxon>
        <taxon>Bacteroidota</taxon>
        <taxon>Flavobacteriia</taxon>
        <taxon>Flavobacteriales</taxon>
        <taxon>Flavobacteriaceae</taxon>
        <taxon>Formosa</taxon>
    </lineage>
</organism>
<evidence type="ECO:0000256" key="1">
    <source>
        <dbReference type="SAM" id="SignalP"/>
    </source>
</evidence>
<feature type="non-terminal residue" evidence="2">
    <location>
        <position position="843"/>
    </location>
</feature>
<dbReference type="InterPro" id="IPR047589">
    <property type="entry name" value="DUF11_rpt"/>
</dbReference>
<evidence type="ECO:0000313" key="2">
    <source>
        <dbReference type="EMBL" id="TYA57143.1"/>
    </source>
</evidence>
<name>A0A5D0GDU1_9FLAO</name>
<dbReference type="AlphaFoldDB" id="A0A5D0GDU1"/>
<feature type="signal peptide" evidence="1">
    <location>
        <begin position="1"/>
        <end position="24"/>
    </location>
</feature>
<keyword evidence="2" id="KW-0456">Lyase</keyword>
<reference evidence="2 3" key="1">
    <citation type="submission" date="2019-08" db="EMBL/GenBank/DDBJ databases">
        <title>Formosa sediminis sp. nov., isolated from marine sediment.</title>
        <authorList>
            <person name="Cao W.R."/>
        </authorList>
    </citation>
    <scope>NUCLEOTIDE SEQUENCE [LARGE SCALE GENOMIC DNA]</scope>
    <source>
        <strain evidence="2 3">1494</strain>
    </source>
</reference>
<accession>A0A5D0GDU1</accession>
<keyword evidence="3" id="KW-1185">Reference proteome</keyword>
<dbReference type="Gene3D" id="2.60.40.740">
    <property type="match status" value="1"/>
</dbReference>
<feature type="chain" id="PRO_5022817524" evidence="1">
    <location>
        <begin position="25"/>
        <end position="843"/>
    </location>
</feature>
<dbReference type="Proteomes" id="UP000324550">
    <property type="component" value="Unassembled WGS sequence"/>
</dbReference>
<comment type="caution">
    <text evidence="2">The sequence shown here is derived from an EMBL/GenBank/DDBJ whole genome shotgun (WGS) entry which is preliminary data.</text>
</comment>
<dbReference type="GO" id="GO:0016829">
    <property type="term" value="F:lyase activity"/>
    <property type="evidence" value="ECO:0007669"/>
    <property type="project" value="UniProtKB-KW"/>
</dbReference>
<dbReference type="EMBL" id="VSFC01000024">
    <property type="protein sequence ID" value="TYA57143.1"/>
    <property type="molecule type" value="Genomic_DNA"/>
</dbReference>
<evidence type="ECO:0000313" key="3">
    <source>
        <dbReference type="Proteomes" id="UP000324550"/>
    </source>
</evidence>